<sequence length="61" mass="7083">MTYMDHIGPLKTWRYATHEDTSVKYDILDLYNGSRIKCGHQRDNAPATDIGPKWTQQCRAN</sequence>
<feature type="region of interest" description="Disordered" evidence="1">
    <location>
        <begin position="41"/>
        <end position="61"/>
    </location>
</feature>
<evidence type="ECO:0000313" key="2">
    <source>
        <dbReference type="EMBL" id="RYN79432.1"/>
    </source>
</evidence>
<evidence type="ECO:0000313" key="3">
    <source>
        <dbReference type="Proteomes" id="UP000291422"/>
    </source>
</evidence>
<accession>A0A4Q4NLL3</accession>
<dbReference type="AlphaFoldDB" id="A0A4Q4NLL3"/>
<evidence type="ECO:0000256" key="1">
    <source>
        <dbReference type="SAM" id="MobiDB-lite"/>
    </source>
</evidence>
<dbReference type="Proteomes" id="UP000291422">
    <property type="component" value="Unassembled WGS sequence"/>
</dbReference>
<gene>
    <name evidence="2" type="ORF">AA0117_g3697</name>
</gene>
<proteinExistence type="predicted"/>
<dbReference type="EMBL" id="PDXD01000005">
    <property type="protein sequence ID" value="RYN79432.1"/>
    <property type="molecule type" value="Genomic_DNA"/>
</dbReference>
<organism evidence="2 3">
    <name type="scientific">Alternaria alternata</name>
    <name type="common">Alternaria rot fungus</name>
    <name type="synonym">Torula alternata</name>
    <dbReference type="NCBI Taxonomy" id="5599"/>
    <lineage>
        <taxon>Eukaryota</taxon>
        <taxon>Fungi</taxon>
        <taxon>Dikarya</taxon>
        <taxon>Ascomycota</taxon>
        <taxon>Pezizomycotina</taxon>
        <taxon>Dothideomycetes</taxon>
        <taxon>Pleosporomycetidae</taxon>
        <taxon>Pleosporales</taxon>
        <taxon>Pleosporineae</taxon>
        <taxon>Pleosporaceae</taxon>
        <taxon>Alternaria</taxon>
        <taxon>Alternaria sect. Alternaria</taxon>
        <taxon>Alternaria alternata complex</taxon>
    </lineage>
</organism>
<protein>
    <submittedName>
        <fullName evidence="2">Uncharacterized protein</fullName>
    </submittedName>
</protein>
<name>A0A4Q4NLL3_ALTAL</name>
<reference evidence="3" key="1">
    <citation type="journal article" date="2019" name="bioRxiv">
        <title>Genomics, evolutionary history and diagnostics of the Alternaria alternata species group including apple and Asian pear pathotypes.</title>
        <authorList>
            <person name="Armitage A.D."/>
            <person name="Cockerton H.M."/>
            <person name="Sreenivasaprasad S."/>
            <person name="Woodhall J.W."/>
            <person name="Lane C.R."/>
            <person name="Harrison R.J."/>
            <person name="Clarkson J.P."/>
        </authorList>
    </citation>
    <scope>NUCLEOTIDE SEQUENCE [LARGE SCALE GENOMIC DNA]</scope>
    <source>
        <strain evidence="3">FERA 1177</strain>
    </source>
</reference>
<comment type="caution">
    <text evidence="2">The sequence shown here is derived from an EMBL/GenBank/DDBJ whole genome shotgun (WGS) entry which is preliminary data.</text>
</comment>